<name>A0A554VJJ3_9FLAO</name>
<organism evidence="1 2">
    <name type="scientific">Aquimarina algiphila</name>
    <dbReference type="NCBI Taxonomy" id="2047982"/>
    <lineage>
        <taxon>Bacteria</taxon>
        <taxon>Pseudomonadati</taxon>
        <taxon>Bacteroidota</taxon>
        <taxon>Flavobacteriia</taxon>
        <taxon>Flavobacteriales</taxon>
        <taxon>Flavobacteriaceae</taxon>
        <taxon>Aquimarina</taxon>
    </lineage>
</organism>
<gene>
    <name evidence="1" type="ORF">FOF46_13550</name>
</gene>
<accession>A0A554VJJ3</accession>
<dbReference type="OrthoDB" id="3521766at2"/>
<sequence>MRKILLGTIFYLISITGIFAGENVPEFFLGKNKITFPKAEILNEYTARIPFKLIDRLIVVEAELLQKKGNFIIDTGSETLMLNKVHFPVQYQHLSRKKQTSGVISVMDDTFEQNVKEFILQNFNLKNKTSDIVDLSHIEKTKKMNLLGIIGFSILKDYEVFVDMHLNQITLTKVDEFGTKLDQHVYAEKIVDSIDFKLRKHTIVLNGYIGDQNVKFGLDTAAEFNQINKKIGRKALKNFYPKKRLVLLGASDHKIEVMAGKLFRVKLSETVYFGPMNTILTNLNAMKEAFGTELDGVLGYEFFQQKRTIINYQKEKLYFVKYPLVRN</sequence>
<protein>
    <recommendedName>
        <fullName evidence="3">Peptidase A2 domain-containing protein</fullName>
    </recommendedName>
</protein>
<dbReference type="AlphaFoldDB" id="A0A554VJJ3"/>
<evidence type="ECO:0008006" key="3">
    <source>
        <dbReference type="Google" id="ProtNLM"/>
    </source>
</evidence>
<dbReference type="Gene3D" id="2.40.70.10">
    <property type="entry name" value="Acid Proteases"/>
    <property type="match status" value="2"/>
</dbReference>
<proteinExistence type="predicted"/>
<comment type="caution">
    <text evidence="1">The sequence shown here is derived from an EMBL/GenBank/DDBJ whole genome shotgun (WGS) entry which is preliminary data.</text>
</comment>
<dbReference type="EMBL" id="VLNR01000026">
    <property type="protein sequence ID" value="TSE08079.1"/>
    <property type="molecule type" value="Genomic_DNA"/>
</dbReference>
<reference evidence="1 2" key="1">
    <citation type="submission" date="2019-07" db="EMBL/GenBank/DDBJ databases">
        <title>The draft genome sequence of Aquimarina algiphila M91.</title>
        <authorList>
            <person name="Meng X."/>
        </authorList>
    </citation>
    <scope>NUCLEOTIDE SEQUENCE [LARGE SCALE GENOMIC DNA]</scope>
    <source>
        <strain evidence="1 2">M91</strain>
    </source>
</reference>
<dbReference type="Proteomes" id="UP000318833">
    <property type="component" value="Unassembled WGS sequence"/>
</dbReference>
<evidence type="ECO:0000313" key="1">
    <source>
        <dbReference type="EMBL" id="TSE08079.1"/>
    </source>
</evidence>
<dbReference type="InterPro" id="IPR021109">
    <property type="entry name" value="Peptidase_aspartic_dom_sf"/>
</dbReference>
<evidence type="ECO:0000313" key="2">
    <source>
        <dbReference type="Proteomes" id="UP000318833"/>
    </source>
</evidence>
<dbReference type="RefSeq" id="WP_143916789.1">
    <property type="nucleotide sequence ID" value="NZ_CANMIK010000015.1"/>
</dbReference>
<dbReference type="SUPFAM" id="SSF50630">
    <property type="entry name" value="Acid proteases"/>
    <property type="match status" value="1"/>
</dbReference>
<keyword evidence="2" id="KW-1185">Reference proteome</keyword>